<evidence type="ECO:0000313" key="1">
    <source>
        <dbReference type="EMBL" id="WXB93933.1"/>
    </source>
</evidence>
<reference evidence="1 2" key="1">
    <citation type="submission" date="2024-02" db="EMBL/GenBank/DDBJ databases">
        <title>Seven novel Bacillus-like species.</title>
        <authorList>
            <person name="Liu G."/>
        </authorList>
    </citation>
    <scope>NUCLEOTIDE SEQUENCE [LARGE SCALE GENOMIC DNA]</scope>
    <source>
        <strain evidence="1 2">FJAT-52991</strain>
    </source>
</reference>
<evidence type="ECO:0000313" key="2">
    <source>
        <dbReference type="Proteomes" id="UP001387364"/>
    </source>
</evidence>
<dbReference type="Proteomes" id="UP001387364">
    <property type="component" value="Chromosome"/>
</dbReference>
<sequence length="61" mass="7123">MQTYKLTVFEKNGEKLLDEAFEAKNNEEAKTIGQKLLHRHAYEEHTHRCTSPLGKLVLFHV</sequence>
<name>A0ABZ2N8F1_9BACI</name>
<dbReference type="RefSeq" id="WP_338753485.1">
    <property type="nucleotide sequence ID" value="NZ_CP147404.1"/>
</dbReference>
<gene>
    <name evidence="1" type="ORF">WDJ61_04700</name>
</gene>
<proteinExistence type="predicted"/>
<dbReference type="InterPro" id="IPR025544">
    <property type="entry name" value="YhzD"/>
</dbReference>
<organism evidence="1 2">
    <name type="scientific">Bacillus kandeliae</name>
    <dbReference type="NCBI Taxonomy" id="3129297"/>
    <lineage>
        <taxon>Bacteria</taxon>
        <taxon>Bacillati</taxon>
        <taxon>Bacillota</taxon>
        <taxon>Bacilli</taxon>
        <taxon>Bacillales</taxon>
        <taxon>Bacillaceae</taxon>
        <taxon>Bacillus</taxon>
    </lineage>
</organism>
<keyword evidence="2" id="KW-1185">Reference proteome</keyword>
<protein>
    <submittedName>
        <fullName evidence="1">YhzD family protein</fullName>
    </submittedName>
</protein>
<accession>A0ABZ2N8F1</accession>
<dbReference type="Pfam" id="PF14120">
    <property type="entry name" value="YhzD"/>
    <property type="match status" value="1"/>
</dbReference>
<dbReference type="EMBL" id="CP147404">
    <property type="protein sequence ID" value="WXB93933.1"/>
    <property type="molecule type" value="Genomic_DNA"/>
</dbReference>